<dbReference type="SUPFAM" id="SSF52091">
    <property type="entry name" value="SpoIIaa-like"/>
    <property type="match status" value="1"/>
</dbReference>
<accession>A0ABP5JV15</accession>
<gene>
    <name evidence="4" type="ORF">GCM10009727_09440</name>
</gene>
<evidence type="ECO:0000256" key="1">
    <source>
        <dbReference type="ARBA" id="ARBA00009013"/>
    </source>
</evidence>
<dbReference type="NCBIfam" id="TIGR00377">
    <property type="entry name" value="ant_ant_sig"/>
    <property type="match status" value="1"/>
</dbReference>
<feature type="domain" description="STAS" evidence="3">
    <location>
        <begin position="35"/>
        <end position="145"/>
    </location>
</feature>
<dbReference type="Proteomes" id="UP001501020">
    <property type="component" value="Unassembled WGS sequence"/>
</dbReference>
<evidence type="ECO:0000256" key="2">
    <source>
        <dbReference type="RuleBase" id="RU003749"/>
    </source>
</evidence>
<comment type="caution">
    <text evidence="4">The sequence shown here is derived from an EMBL/GenBank/DDBJ whole genome shotgun (WGS) entry which is preliminary data.</text>
</comment>
<dbReference type="PANTHER" id="PTHR33495:SF2">
    <property type="entry name" value="ANTI-SIGMA FACTOR ANTAGONIST TM_1081-RELATED"/>
    <property type="match status" value="1"/>
</dbReference>
<dbReference type="PROSITE" id="PS50801">
    <property type="entry name" value="STAS"/>
    <property type="match status" value="1"/>
</dbReference>
<dbReference type="Gene3D" id="3.30.750.24">
    <property type="entry name" value="STAS domain"/>
    <property type="match status" value="1"/>
</dbReference>
<proteinExistence type="inferred from homology"/>
<evidence type="ECO:0000259" key="3">
    <source>
        <dbReference type="PROSITE" id="PS50801"/>
    </source>
</evidence>
<keyword evidence="5" id="KW-1185">Reference proteome</keyword>
<evidence type="ECO:0000313" key="4">
    <source>
        <dbReference type="EMBL" id="GAA2123028.1"/>
    </source>
</evidence>
<dbReference type="CDD" id="cd07043">
    <property type="entry name" value="STAS_anti-anti-sigma_factors"/>
    <property type="match status" value="1"/>
</dbReference>
<dbReference type="RefSeq" id="WP_344261816.1">
    <property type="nucleotide sequence ID" value="NZ_BAAAMR010000005.1"/>
</dbReference>
<protein>
    <recommendedName>
        <fullName evidence="2">Anti-sigma factor antagonist</fullName>
    </recommendedName>
</protein>
<comment type="similarity">
    <text evidence="1 2">Belongs to the anti-sigma-factor antagonist family.</text>
</comment>
<dbReference type="InterPro" id="IPR003658">
    <property type="entry name" value="Anti-sigma_ant"/>
</dbReference>
<dbReference type="Pfam" id="PF01740">
    <property type="entry name" value="STAS"/>
    <property type="match status" value="1"/>
</dbReference>
<dbReference type="InterPro" id="IPR036513">
    <property type="entry name" value="STAS_dom_sf"/>
</dbReference>
<reference evidence="5" key="1">
    <citation type="journal article" date="2019" name="Int. J. Syst. Evol. Microbiol.">
        <title>The Global Catalogue of Microorganisms (GCM) 10K type strain sequencing project: providing services to taxonomists for standard genome sequencing and annotation.</title>
        <authorList>
            <consortium name="The Broad Institute Genomics Platform"/>
            <consortium name="The Broad Institute Genome Sequencing Center for Infectious Disease"/>
            <person name="Wu L."/>
            <person name="Ma J."/>
        </authorList>
    </citation>
    <scope>NUCLEOTIDE SEQUENCE [LARGE SCALE GENOMIC DNA]</scope>
    <source>
        <strain evidence="5">JCM 13850</strain>
    </source>
</reference>
<organism evidence="4 5">
    <name type="scientific">Actinomadura napierensis</name>
    <dbReference type="NCBI Taxonomy" id="267854"/>
    <lineage>
        <taxon>Bacteria</taxon>
        <taxon>Bacillati</taxon>
        <taxon>Actinomycetota</taxon>
        <taxon>Actinomycetes</taxon>
        <taxon>Streptosporangiales</taxon>
        <taxon>Thermomonosporaceae</taxon>
        <taxon>Actinomadura</taxon>
    </lineage>
</organism>
<dbReference type="PANTHER" id="PTHR33495">
    <property type="entry name" value="ANTI-SIGMA FACTOR ANTAGONIST TM_1081-RELATED-RELATED"/>
    <property type="match status" value="1"/>
</dbReference>
<dbReference type="InterPro" id="IPR002645">
    <property type="entry name" value="STAS_dom"/>
</dbReference>
<dbReference type="EMBL" id="BAAAMR010000005">
    <property type="protein sequence ID" value="GAA2123028.1"/>
    <property type="molecule type" value="Genomic_DNA"/>
</dbReference>
<sequence>MTTFETAASVAGAAAKAPAEVAKAPAEVAKAPAEVAMPAHRRPAHTIVALHGALDASAAPALREQLIGVLRHCGRLLVLDLSEVPSGDETGLAVLVGTLHRAAALGVTVRLDAPGRQLAELLHITGLDRVFHTPLTPPARIEPAA</sequence>
<name>A0ABP5JV15_9ACTN</name>
<evidence type="ECO:0000313" key="5">
    <source>
        <dbReference type="Proteomes" id="UP001501020"/>
    </source>
</evidence>